<dbReference type="HOGENOM" id="CLU_148462_0_0_11"/>
<gene>
    <name evidence="1" type="ORF">KCH_09750</name>
</gene>
<sequence length="118" mass="13224">MSDRESYAPLVFLEYDHRPGSYCLMLTDDRMVAVDEVFEAAGQQNGGYGWEAVARSAVRSRAPHLEGRFRYDPEAGMFVAYGEDAAALRELGALLSGAFRDRPTLRELIDAAEPDWFD</sequence>
<proteinExistence type="predicted"/>
<name>A0A066Z0F6_9ACTN</name>
<dbReference type="OrthoDB" id="8657476at2"/>
<dbReference type="Pfam" id="PF15595">
    <property type="entry name" value="Imm51"/>
    <property type="match status" value="1"/>
</dbReference>
<comment type="caution">
    <text evidence="1">The sequence shown here is derived from an EMBL/GenBank/DDBJ whole genome shotgun (WGS) entry which is preliminary data.</text>
</comment>
<evidence type="ECO:0008006" key="3">
    <source>
        <dbReference type="Google" id="ProtNLM"/>
    </source>
</evidence>
<reference evidence="1 2" key="1">
    <citation type="submission" date="2014-05" db="EMBL/GenBank/DDBJ databases">
        <title>Draft Genome Sequence of Kitasatospora cheerisanensis KCTC 2395.</title>
        <authorList>
            <person name="Nam D.H."/>
        </authorList>
    </citation>
    <scope>NUCLEOTIDE SEQUENCE [LARGE SCALE GENOMIC DNA]</scope>
    <source>
        <strain evidence="1 2">KCTC 2395</strain>
    </source>
</reference>
<evidence type="ECO:0000313" key="1">
    <source>
        <dbReference type="EMBL" id="KDN87258.1"/>
    </source>
</evidence>
<evidence type="ECO:0000313" key="2">
    <source>
        <dbReference type="Proteomes" id="UP000027178"/>
    </source>
</evidence>
<dbReference type="PATRIC" id="fig|1348663.4.peg.928"/>
<dbReference type="Proteomes" id="UP000027178">
    <property type="component" value="Unassembled WGS sequence"/>
</dbReference>
<dbReference type="RefSeq" id="WP_051652732.1">
    <property type="nucleotide sequence ID" value="NZ_KK853997.1"/>
</dbReference>
<dbReference type="EMBL" id="JNBY01000043">
    <property type="protein sequence ID" value="KDN87258.1"/>
    <property type="molecule type" value="Genomic_DNA"/>
</dbReference>
<dbReference type="AlphaFoldDB" id="A0A066Z0F6"/>
<protein>
    <recommendedName>
        <fullName evidence="3">Immunity protein 51</fullName>
    </recommendedName>
</protein>
<dbReference type="InterPro" id="IPR028956">
    <property type="entry name" value="Imm51"/>
</dbReference>
<accession>A0A066Z0F6</accession>
<dbReference type="eggNOG" id="ENOG5030J7D">
    <property type="taxonomic scope" value="Bacteria"/>
</dbReference>
<organism evidence="1 2">
    <name type="scientific">Kitasatospora cheerisanensis KCTC 2395</name>
    <dbReference type="NCBI Taxonomy" id="1348663"/>
    <lineage>
        <taxon>Bacteria</taxon>
        <taxon>Bacillati</taxon>
        <taxon>Actinomycetota</taxon>
        <taxon>Actinomycetes</taxon>
        <taxon>Kitasatosporales</taxon>
        <taxon>Streptomycetaceae</taxon>
        <taxon>Kitasatospora</taxon>
    </lineage>
</organism>
<keyword evidence="2" id="KW-1185">Reference proteome</keyword>